<feature type="transmembrane region" description="Helical" evidence="1">
    <location>
        <begin position="30"/>
        <end position="49"/>
    </location>
</feature>
<dbReference type="Proteomes" id="UP000257607">
    <property type="component" value="Chromosome"/>
</dbReference>
<accession>A0A385AF25</accession>
<dbReference type="RefSeq" id="WP_116843657.1">
    <property type="nucleotide sequence ID" value="NZ_CP031003.1"/>
</dbReference>
<feature type="transmembrane region" description="Helical" evidence="1">
    <location>
        <begin position="69"/>
        <end position="92"/>
    </location>
</feature>
<organism evidence="2 3">
    <name type="scientific">Latilactobacillus curvatus</name>
    <name type="common">Lactobacillus curvatus</name>
    <dbReference type="NCBI Taxonomy" id="28038"/>
    <lineage>
        <taxon>Bacteria</taxon>
        <taxon>Bacillati</taxon>
        <taxon>Bacillota</taxon>
        <taxon>Bacilli</taxon>
        <taxon>Lactobacillales</taxon>
        <taxon>Lactobacillaceae</taxon>
        <taxon>Latilactobacillus</taxon>
    </lineage>
</organism>
<protein>
    <submittedName>
        <fullName evidence="2">Uncharacterized protein</fullName>
    </submittedName>
</protein>
<feature type="transmembrane region" description="Helical" evidence="1">
    <location>
        <begin position="6"/>
        <end position="23"/>
    </location>
</feature>
<evidence type="ECO:0000313" key="2">
    <source>
        <dbReference type="EMBL" id="AXN36203.1"/>
    </source>
</evidence>
<sequence length="273" mass="30454">MLVLPVGVIVVVTSVICIKKILFTEKDEKISGAIIILMFVAVFGIPIVVSAGVAEIPSFMGDGGDSGDWIGFWGSFLGSIIGVAGAALFAYINTNFQLKEQRRNDLFNALEIEDVKNKSKLISINTNYLKEIVGLELSIGNFNLSEATDIYGIRSYVNRDRIVQQNNVRNTYIAEFTAYITCIGGSTLKEFRTIQDDIHDTWSELVEKNMLELNDAVREVVTQLDNGDSFEIDSYRELALKQNTVVSNLKYIEAKVEIMNNSLANDITNKRKF</sequence>
<keyword evidence="1" id="KW-1133">Transmembrane helix</keyword>
<name>A0A385AF25_LATCU</name>
<dbReference type="AlphaFoldDB" id="A0A385AF25"/>
<keyword evidence="1" id="KW-0472">Membrane</keyword>
<dbReference type="EMBL" id="CP031003">
    <property type="protein sequence ID" value="AXN36203.1"/>
    <property type="molecule type" value="Genomic_DNA"/>
</dbReference>
<evidence type="ECO:0000313" key="3">
    <source>
        <dbReference type="Proteomes" id="UP000257607"/>
    </source>
</evidence>
<gene>
    <name evidence="2" type="ORF">DT351_07395</name>
</gene>
<reference evidence="2 3" key="1">
    <citation type="submission" date="2018-07" db="EMBL/GenBank/DDBJ databases">
        <title>Lactobacillus curvatus genome sequence.</title>
        <authorList>
            <person name="Prechtl R."/>
        </authorList>
    </citation>
    <scope>NUCLEOTIDE SEQUENCE [LARGE SCALE GENOMIC DNA]</scope>
    <source>
        <strain evidence="2 3">TMW 1.1928</strain>
    </source>
</reference>
<keyword evidence="1" id="KW-0812">Transmembrane</keyword>
<proteinExistence type="predicted"/>
<evidence type="ECO:0000256" key="1">
    <source>
        <dbReference type="SAM" id="Phobius"/>
    </source>
</evidence>